<gene>
    <name evidence="3" type="ORF">L207DRAFT_421666</name>
</gene>
<dbReference type="Gene3D" id="3.40.50.150">
    <property type="entry name" value="Vaccinia Virus protein VP39"/>
    <property type="match status" value="1"/>
</dbReference>
<feature type="region of interest" description="Disordered" evidence="1">
    <location>
        <begin position="1"/>
        <end position="21"/>
    </location>
</feature>
<dbReference type="AlphaFoldDB" id="A0A2J6S1V3"/>
<reference evidence="3 4" key="1">
    <citation type="submission" date="2016-04" db="EMBL/GenBank/DDBJ databases">
        <title>A degradative enzymes factory behind the ericoid mycorrhizal symbiosis.</title>
        <authorList>
            <consortium name="DOE Joint Genome Institute"/>
            <person name="Martino E."/>
            <person name="Morin E."/>
            <person name="Grelet G."/>
            <person name="Kuo A."/>
            <person name="Kohler A."/>
            <person name="Daghino S."/>
            <person name="Barry K."/>
            <person name="Choi C."/>
            <person name="Cichocki N."/>
            <person name="Clum A."/>
            <person name="Copeland A."/>
            <person name="Hainaut M."/>
            <person name="Haridas S."/>
            <person name="Labutti K."/>
            <person name="Lindquist E."/>
            <person name="Lipzen A."/>
            <person name="Khouja H.-R."/>
            <person name="Murat C."/>
            <person name="Ohm R."/>
            <person name="Olson A."/>
            <person name="Spatafora J."/>
            <person name="Veneault-Fourrey C."/>
            <person name="Henrissat B."/>
            <person name="Grigoriev I."/>
            <person name="Martin F."/>
            <person name="Perotto S."/>
        </authorList>
    </citation>
    <scope>NUCLEOTIDE SEQUENCE [LARGE SCALE GENOMIC DNA]</scope>
    <source>
        <strain evidence="3 4">F</strain>
    </source>
</reference>
<keyword evidence="4" id="KW-1185">Reference proteome</keyword>
<evidence type="ECO:0000313" key="3">
    <source>
        <dbReference type="EMBL" id="PMD44753.1"/>
    </source>
</evidence>
<feature type="domain" description="Methyltransferase" evidence="2">
    <location>
        <begin position="88"/>
        <end position="179"/>
    </location>
</feature>
<dbReference type="Pfam" id="PF13649">
    <property type="entry name" value="Methyltransf_25"/>
    <property type="match status" value="1"/>
</dbReference>
<dbReference type="PANTHER" id="PTHR43591:SF24">
    <property type="entry name" value="2-METHOXY-6-POLYPRENYL-1,4-BENZOQUINOL METHYLASE, MITOCHONDRIAL"/>
    <property type="match status" value="1"/>
</dbReference>
<dbReference type="GO" id="GO:0008168">
    <property type="term" value="F:methyltransferase activity"/>
    <property type="evidence" value="ECO:0007669"/>
    <property type="project" value="UniProtKB-KW"/>
</dbReference>
<sequence length="343" mass="39298">MDARGVKKIAKRSYDSHPGSGTSALNQTFLETVVYHHRTYQAYAIENLAYLVPTDEEEEERLHIMHNVLSRIFDGRLVFPPINRPRRILDCGHGTGSWALEVAELNSRCEVIGVDINPSMHPQKQPVNLYLQVDDLNRRLTFNPNHFDLVNSRLVAQGIHTNRWTQYMRDLLRVIRPGGWCQMVEIYLNFQSDNGTLTPGQYQTALKLKAGEFNLIFLIDHALQQWSARYLESMNGLKDLRAATRLPNLMREAGFVDVESRMITVPTCAWSSDKRENEIGAANRDNVQRMLESFAIFPFTERLGMTSQDAHLLIAQARVEADNPAFKVWSYLVNCPNIPLTER</sequence>
<dbReference type="CDD" id="cd02440">
    <property type="entry name" value="AdoMet_MTases"/>
    <property type="match status" value="1"/>
</dbReference>
<accession>A0A2J6S1V3</accession>
<dbReference type="SUPFAM" id="SSF53335">
    <property type="entry name" value="S-adenosyl-L-methionine-dependent methyltransferases"/>
    <property type="match status" value="1"/>
</dbReference>
<proteinExistence type="predicted"/>
<dbReference type="Proteomes" id="UP000235786">
    <property type="component" value="Unassembled WGS sequence"/>
</dbReference>
<dbReference type="EMBL" id="KZ613941">
    <property type="protein sequence ID" value="PMD44753.1"/>
    <property type="molecule type" value="Genomic_DNA"/>
</dbReference>
<dbReference type="InterPro" id="IPR029063">
    <property type="entry name" value="SAM-dependent_MTases_sf"/>
</dbReference>
<dbReference type="InterPro" id="IPR041698">
    <property type="entry name" value="Methyltransf_25"/>
</dbReference>
<protein>
    <submittedName>
        <fullName evidence="3">S-adenosyl-L-methionine-dependent methyltransferase</fullName>
    </submittedName>
</protein>
<dbReference type="PANTHER" id="PTHR43591">
    <property type="entry name" value="METHYLTRANSFERASE"/>
    <property type="match status" value="1"/>
</dbReference>
<name>A0A2J6S1V3_HYAVF</name>
<evidence type="ECO:0000259" key="2">
    <source>
        <dbReference type="Pfam" id="PF13649"/>
    </source>
</evidence>
<dbReference type="STRING" id="1149755.A0A2J6S1V3"/>
<dbReference type="OrthoDB" id="506498at2759"/>
<evidence type="ECO:0000313" key="4">
    <source>
        <dbReference type="Proteomes" id="UP000235786"/>
    </source>
</evidence>
<evidence type="ECO:0000256" key="1">
    <source>
        <dbReference type="SAM" id="MobiDB-lite"/>
    </source>
</evidence>
<dbReference type="GO" id="GO:0032259">
    <property type="term" value="P:methylation"/>
    <property type="evidence" value="ECO:0007669"/>
    <property type="project" value="UniProtKB-KW"/>
</dbReference>
<keyword evidence="3" id="KW-0808">Transferase</keyword>
<feature type="compositionally biased region" description="Basic residues" evidence="1">
    <location>
        <begin position="1"/>
        <end position="11"/>
    </location>
</feature>
<organism evidence="3 4">
    <name type="scientific">Hyaloscypha variabilis (strain UAMH 11265 / GT02V1 / F)</name>
    <name type="common">Meliniomyces variabilis</name>
    <dbReference type="NCBI Taxonomy" id="1149755"/>
    <lineage>
        <taxon>Eukaryota</taxon>
        <taxon>Fungi</taxon>
        <taxon>Dikarya</taxon>
        <taxon>Ascomycota</taxon>
        <taxon>Pezizomycotina</taxon>
        <taxon>Leotiomycetes</taxon>
        <taxon>Helotiales</taxon>
        <taxon>Hyaloscyphaceae</taxon>
        <taxon>Hyaloscypha</taxon>
        <taxon>Hyaloscypha variabilis</taxon>
    </lineage>
</organism>
<keyword evidence="3" id="KW-0489">Methyltransferase</keyword>